<feature type="transmembrane region" description="Helical" evidence="3">
    <location>
        <begin position="1338"/>
        <end position="1368"/>
    </location>
</feature>
<evidence type="ECO:0000256" key="2">
    <source>
        <dbReference type="SAM" id="MobiDB-lite"/>
    </source>
</evidence>
<evidence type="ECO:0000256" key="3">
    <source>
        <dbReference type="SAM" id="Phobius"/>
    </source>
</evidence>
<dbReference type="PANTHER" id="PTHR32305">
    <property type="match status" value="1"/>
</dbReference>
<dbReference type="EC" id="3.1.-.-" evidence="5"/>
<dbReference type="Pfam" id="PF25023">
    <property type="entry name" value="TEN_YD-shell"/>
    <property type="match status" value="1"/>
</dbReference>
<keyword evidence="5" id="KW-0378">Hydrolase</keyword>
<dbReference type="NCBIfam" id="TIGR03696">
    <property type="entry name" value="Rhs_assc_core"/>
    <property type="match status" value="1"/>
</dbReference>
<dbReference type="PATRIC" id="fig|294.125.peg.3540"/>
<keyword evidence="1" id="KW-0677">Repeat</keyword>
<proteinExistence type="predicted"/>
<feature type="transmembrane region" description="Helical" evidence="3">
    <location>
        <begin position="1380"/>
        <end position="1402"/>
    </location>
</feature>
<evidence type="ECO:0000259" key="4">
    <source>
        <dbReference type="Pfam" id="PF25023"/>
    </source>
</evidence>
<keyword evidence="3" id="KW-0472">Membrane</keyword>
<dbReference type="InterPro" id="IPR050708">
    <property type="entry name" value="T6SS_VgrG/RHS"/>
</dbReference>
<evidence type="ECO:0000313" key="6">
    <source>
        <dbReference type="Proteomes" id="UP000032210"/>
    </source>
</evidence>
<dbReference type="InterPro" id="IPR056823">
    <property type="entry name" value="TEN-like_YD-shell"/>
</dbReference>
<feature type="transmembrane region" description="Helical" evidence="3">
    <location>
        <begin position="1422"/>
        <end position="1442"/>
    </location>
</feature>
<reference evidence="5 6" key="1">
    <citation type="submission" date="2015-01" db="EMBL/GenBank/DDBJ databases">
        <title>Genome sequence of the beneficial rhizobacterium Pseudomonas fluorescens 2-79.</title>
        <authorList>
            <person name="Thuermer A."/>
            <person name="Daniel R."/>
        </authorList>
    </citation>
    <scope>NUCLEOTIDE SEQUENCE [LARGE SCALE GENOMIC DNA]</scope>
    <source>
        <strain evidence="5 6">2-79</strain>
    </source>
</reference>
<keyword evidence="3" id="KW-0812">Transmembrane</keyword>
<dbReference type="EMBL" id="JXCQ01000031">
    <property type="protein sequence ID" value="KIR21155.1"/>
    <property type="molecule type" value="Genomic_DNA"/>
</dbReference>
<evidence type="ECO:0000256" key="1">
    <source>
        <dbReference type="ARBA" id="ARBA00022737"/>
    </source>
</evidence>
<feature type="region of interest" description="Disordered" evidence="2">
    <location>
        <begin position="1517"/>
        <end position="1553"/>
    </location>
</feature>
<dbReference type="InterPro" id="IPR022385">
    <property type="entry name" value="Rhs_assc_core"/>
</dbReference>
<sequence>MDVYSNAFNYRSYIAGSVDVRTGQFGCQIKLAALSPQGPLEVSREVILGFSMLGDVGGLYGLNWHLSNTQFDSAKSRLTLLTGERYQTQGLPSVGARLVIKDRKLEDLVVKRVDTNTLHVIYKDGTVEILRRTSSTTPYRIVALLFENGERFSWHYDTGDALERILNHNQEELLVLTYSGGRLAMADTRVDGNRYARTRFTYTNGRLTSVTVPYDRTEPPGTQSYTFGYTLPFRNGLVAINRVGTPMGGVESISYVEMGHQYGNGQYLPRVASWIQTAAAGQPDIARTYSYSPDRNFTGYPFRGGFTEGVDNLYLVPSPYAYWTEESTIDNTATVAALSMTRTTYNNFHLLTEEQVRREGTLVTTTIAYNTRPGFFPEQPANLQIPKTITKSFEQGSGGAPREEVQHIETDDYGNELSRTEASGVRTEYSYYPITGQPDKCPADPHGLFQRYVKQERLIPAGGTSVPPPTEYTYTSIQRAGTGYFVMQESSTQATVYSTRNTYYQTPVELAGRLKSISSTIDGLTSVSEISYAITGDNLIETRRLNGREGQWLESVRILSLVNRRLLSMTRDGGSTLTMAFDVNGRMTEETVSAGKPEQAGRRYAYHFATPTQRAHLITTDAQGTQVITYYDGLGRQISEAHLLGGQERVIGTWRYDALGQRVEEVRTDYLNDGPRKLKTTYTYNRWGNLSRVGRSDGSVLIDEYDPLLNLKIEGVEGGERLKTWFNEHNQPAKVDRLDVNDNSVEIESRTYDGLGRCLSVLDMGKTLTEFTYDAFNRQVTILQKPADGTAQRLRKIEYARGISSESATAMTVDGKLVGARTYDSLGRMTSQGHGAWQPMTWTYGSGGMRPVTLVSPRNVIQTLTYDKELDVLRKVEVPGRPETTYAYDPIAGTLVSSTNGLVHEINRDVNGHPEKEVETADGRTLTTVYGYSPGGRLLHQIAADGQRSTFDYDVRGRFYRMITGRMVIEQSYDGLGRVHRLTSTYESAQVVTQLSYDALGREAERRFEQNGSLLQVMTSTYHANGMLATRVLRDAGSRVVIGETFTYDAYLRLKTYRCEGQERPEDHLGRGIVGQDFSFDGLNNITRVVTRFADGTHDTCERYFTGVDPSQLTRLTHTLPAQDVTLTYDAAGNLQAGPEGQVYTYNELDQLTGVRLGTHEYRYEYDADSRQVLAGRDAEPKVMLGYANDRLEILDEGQKQIRYFEDEDKVFARTGGVEGPQLYANDASGSVRGVSASGQAHTRRHYTPYGHARVIEDDGKPRTLADLQQPALNGQRLDAATGLYFIGSGLRAYCPDLMIFLQRDSLSPFDEGGINGYAYCAGNPINMADPTGLWPSWLSWVLTAVMLALSAVTLGFAAPAAAAAVAAKAATAVLISKSIALAASTAGFVSNVLGAAGQVVAEIDKEMGWDRSHHVQNLGTASFIFGSAAWVGGGVGTIRAAGAAYSSAVKVGASTLSAAGSGLKGGAKAFTGFGYSFGKDPSNFSRAFGVTRFALGATGFGQAIASRINAAPPSAFTEIAQPGGSGTDSSAPASAQPQPQPQPQSIGSRFTDMAGSSADYYQAFRDEAWRIRQPILSELIQGGGDA</sequence>
<dbReference type="GO" id="GO:0016787">
    <property type="term" value="F:hydrolase activity"/>
    <property type="evidence" value="ECO:0007669"/>
    <property type="project" value="UniProtKB-KW"/>
</dbReference>
<keyword evidence="3" id="KW-1133">Transmembrane helix</keyword>
<accession>A0A0D0TJX5</accession>
<organism evidence="5 6">
    <name type="scientific">Pseudomonas fluorescens</name>
    <dbReference type="NCBI Taxonomy" id="294"/>
    <lineage>
        <taxon>Bacteria</taxon>
        <taxon>Pseudomonadati</taxon>
        <taxon>Pseudomonadota</taxon>
        <taxon>Gammaproteobacteria</taxon>
        <taxon>Pseudomonadales</taxon>
        <taxon>Pseudomonadaceae</taxon>
        <taxon>Pseudomonas</taxon>
    </lineage>
</organism>
<dbReference type="Gene3D" id="2.180.10.10">
    <property type="entry name" value="RHS repeat-associated core"/>
    <property type="match status" value="2"/>
</dbReference>
<feature type="domain" description="Teneurin-like YD-shell" evidence="4">
    <location>
        <begin position="815"/>
        <end position="1049"/>
    </location>
</feature>
<protein>
    <submittedName>
        <fullName evidence="5">WapA protein</fullName>
        <ecNumber evidence="5">3.1.-.-</ecNumber>
    </submittedName>
</protein>
<gene>
    <name evidence="5" type="primary">wapA</name>
    <name evidence="5" type="ORF">PFLU3_34530</name>
</gene>
<evidence type="ECO:0000313" key="5">
    <source>
        <dbReference type="EMBL" id="KIR21155.1"/>
    </source>
</evidence>
<dbReference type="PANTHER" id="PTHR32305:SF15">
    <property type="entry name" value="PROTEIN RHSA-RELATED"/>
    <property type="match status" value="1"/>
</dbReference>
<name>A0A0D0TJX5_PSEFL</name>
<dbReference type="Proteomes" id="UP000032210">
    <property type="component" value="Unassembled WGS sequence"/>
</dbReference>
<comment type="caution">
    <text evidence="5">The sequence shown here is derived from an EMBL/GenBank/DDBJ whole genome shotgun (WGS) entry which is preliminary data.</text>
</comment>
<dbReference type="RefSeq" id="WP_043049797.1">
    <property type="nucleotide sequence ID" value="NZ_JXCQ01000031.1"/>
</dbReference>